<dbReference type="Proteomes" id="UP001057753">
    <property type="component" value="Unassembled WGS sequence"/>
</dbReference>
<evidence type="ECO:0000313" key="2">
    <source>
        <dbReference type="Proteomes" id="UP001057753"/>
    </source>
</evidence>
<sequence>MQFAELRYFISTAGSDGKSLFVIEEDDEENNEIILRQIALDQTIEDTPLLILADDVDNYLIMTDMLAKDNQLYYIVNIDYDYALGKVDLNRMEQSETPFLEVKNNSDIAEHLPSKGHSGIHMTDDFIYFYDGTGMLYQFNLEGNLIETLSTVPDYYEYNDIFPAWDDETLYIFKNGDDSTIQSVNLLDMALQSEIDIDTKNLKVNEQFLYDFKIINGF</sequence>
<organism evidence="1 2">
    <name type="scientific">Salipaludibacillus agaradhaerens</name>
    <name type="common">Bacillus agaradhaerens</name>
    <dbReference type="NCBI Taxonomy" id="76935"/>
    <lineage>
        <taxon>Bacteria</taxon>
        <taxon>Bacillati</taxon>
        <taxon>Bacillota</taxon>
        <taxon>Bacilli</taxon>
        <taxon>Bacillales</taxon>
        <taxon>Bacillaceae</taxon>
    </lineage>
</organism>
<reference evidence="1" key="1">
    <citation type="submission" date="2020-06" db="EMBL/GenBank/DDBJ databases">
        <title>Insight into the genomes of haloalkaliphilic bacilli from Kenyan soda lakes.</title>
        <authorList>
            <person name="Mwirichia R."/>
            <person name="Villamizar G.C."/>
            <person name="Poehlein A."/>
            <person name="Mugweru J."/>
            <person name="Kipnyargis A."/>
            <person name="Kiplimo D."/>
            <person name="Orwa P."/>
            <person name="Daniel R."/>
        </authorList>
    </citation>
    <scope>NUCLEOTIDE SEQUENCE</scope>
    <source>
        <strain evidence="1">B1096_S55</strain>
    </source>
</reference>
<dbReference type="EMBL" id="JABXYM010000001">
    <property type="protein sequence ID" value="MCR6097375.1"/>
    <property type="molecule type" value="Genomic_DNA"/>
</dbReference>
<keyword evidence="2" id="KW-1185">Reference proteome</keyword>
<proteinExistence type="predicted"/>
<comment type="caution">
    <text evidence="1">The sequence shown here is derived from an EMBL/GenBank/DDBJ whole genome shotgun (WGS) entry which is preliminary data.</text>
</comment>
<evidence type="ECO:0000313" key="1">
    <source>
        <dbReference type="EMBL" id="MCR6097375.1"/>
    </source>
</evidence>
<accession>A0A9Q4B3N4</accession>
<dbReference type="AlphaFoldDB" id="A0A9Q4B3N4"/>
<name>A0A9Q4B3N4_SALAG</name>
<gene>
    <name evidence="1" type="ORF">HXA33_12545</name>
</gene>
<protein>
    <submittedName>
        <fullName evidence="1">Uncharacterized protein</fullName>
    </submittedName>
</protein>
<dbReference type="SUPFAM" id="SSF63825">
    <property type="entry name" value="YWTD domain"/>
    <property type="match status" value="1"/>
</dbReference>
<dbReference type="RefSeq" id="WP_257821770.1">
    <property type="nucleotide sequence ID" value="NZ_JABXYM010000001.1"/>
</dbReference>